<gene>
    <name evidence="2" type="ORF">SAY89_17130</name>
</gene>
<dbReference type="AlphaFoldDB" id="A0AAF1C1B4"/>
<reference evidence="2" key="1">
    <citation type="submission" date="2023-11" db="EMBL/GenBank/DDBJ databases">
        <title>Genome sequence of Cyanobacterium aponinum BCRC AL20115.</title>
        <authorList>
            <person name="Chang H.-Y."/>
            <person name="Lin K.-M."/>
            <person name="Hsueh H.-T."/>
            <person name="Chu H.-A."/>
            <person name="Kuo C.-H."/>
        </authorList>
    </citation>
    <scope>NUCLEOTIDE SEQUENCE</scope>
    <source>
        <strain evidence="2">AL20115</strain>
    </source>
</reference>
<dbReference type="RefSeq" id="WP_320001494.1">
    <property type="nucleotide sequence ID" value="NZ_CP138348.1"/>
</dbReference>
<proteinExistence type="predicted"/>
<evidence type="ECO:0000256" key="1">
    <source>
        <dbReference type="SAM" id="Phobius"/>
    </source>
</evidence>
<organism evidence="2">
    <name type="scientific">Cyanobacterium aponinum AL20115</name>
    <dbReference type="NCBI Taxonomy" id="3090662"/>
    <lineage>
        <taxon>Bacteria</taxon>
        <taxon>Bacillati</taxon>
        <taxon>Cyanobacteriota</taxon>
        <taxon>Cyanophyceae</taxon>
        <taxon>Oscillatoriophycideae</taxon>
        <taxon>Chroococcales</taxon>
        <taxon>Geminocystaceae</taxon>
        <taxon>Cyanobacterium</taxon>
    </lineage>
</organism>
<keyword evidence="1" id="KW-1133">Transmembrane helix</keyword>
<keyword evidence="1" id="KW-0472">Membrane</keyword>
<name>A0AAF1C1B4_9CHRO</name>
<evidence type="ECO:0000313" key="2">
    <source>
        <dbReference type="EMBL" id="WPF88492.1"/>
    </source>
</evidence>
<dbReference type="EMBL" id="CP138348">
    <property type="protein sequence ID" value="WPF88492.1"/>
    <property type="molecule type" value="Genomic_DNA"/>
</dbReference>
<keyword evidence="1" id="KW-0812">Transmembrane</keyword>
<protein>
    <recommendedName>
        <fullName evidence="3">Spore coat protein U domain-containing protein</fullName>
    </recommendedName>
</protein>
<feature type="transmembrane region" description="Helical" evidence="1">
    <location>
        <begin position="9"/>
        <end position="28"/>
    </location>
</feature>
<evidence type="ECO:0008006" key="3">
    <source>
        <dbReference type="Google" id="ProtNLM"/>
    </source>
</evidence>
<accession>A0AAF1C1B4</accession>
<sequence>MNNKYPKSIVNIFCFVLLQLNGLGFIFVKSSQAQTAVFNFQTTIDGECSFSDIQGGSLQLSGDKKTFASDNPATATLTCNLTNVSLTLNPPEVSTISAPFNIVSSTATATYQENNPITYLLSGAVATGNIVTLEATNSSPDSRTYTGLTLGSSVLRIGGSRTITVNMSATSDTEVSAGLYRFIVRFSAIPQ</sequence>